<evidence type="ECO:0000313" key="2">
    <source>
        <dbReference type="Proteomes" id="UP000035425"/>
    </source>
</evidence>
<keyword evidence="2" id="KW-1185">Reference proteome</keyword>
<organism evidence="1 2">
    <name type="scientific">Protofrankia coriariae</name>
    <dbReference type="NCBI Taxonomy" id="1562887"/>
    <lineage>
        <taxon>Bacteria</taxon>
        <taxon>Bacillati</taxon>
        <taxon>Actinomycetota</taxon>
        <taxon>Actinomycetes</taxon>
        <taxon>Frankiales</taxon>
        <taxon>Frankiaceae</taxon>
        <taxon>Protofrankia</taxon>
    </lineage>
</organism>
<dbReference type="Proteomes" id="UP000035425">
    <property type="component" value="Unassembled WGS sequence"/>
</dbReference>
<comment type="caution">
    <text evidence="1">The sequence shown here is derived from an EMBL/GenBank/DDBJ whole genome shotgun (WGS) entry which is preliminary data.</text>
</comment>
<proteinExistence type="predicted"/>
<dbReference type="EMBL" id="JWIO01000067">
    <property type="protein sequence ID" value="KLL09668.1"/>
    <property type="molecule type" value="Genomic_DNA"/>
</dbReference>
<reference evidence="1 2" key="1">
    <citation type="submission" date="2014-12" db="EMBL/GenBank/DDBJ databases">
        <title>Frankia sp. BMG5.1 draft genome.</title>
        <authorList>
            <person name="Gtari M."/>
            <person name="Ghodhbane-Gtari F."/>
            <person name="Nouioui I."/>
            <person name="Ktari A."/>
            <person name="Hezbri K."/>
            <person name="Mimouni W."/>
            <person name="Sbissi I."/>
            <person name="Ayari A."/>
            <person name="Yamanaka T."/>
            <person name="Normand P."/>
            <person name="Tisa L.S."/>
            <person name="Boudabous A."/>
        </authorList>
    </citation>
    <scope>NUCLEOTIDE SEQUENCE [LARGE SCALE GENOMIC DNA]</scope>
    <source>
        <strain evidence="1 2">BMG5.1</strain>
    </source>
</reference>
<sequence>MPAYSAHPTPEDTVSDQRTAQHLLDLAAQVPDMHQLTQPGLEERFGASTDVEVRIGQVWRARWDETVMLLVVLAVRDREVQGAPVTIDPSREDDHGIVVGDTATAFGVAVTVWAGLTATVPNRVLDQLVDVWSDSLVRCIAAASVQKPAPLPAGVRRGRKITSPMDPSAMLRAELTDDLELLRQAPGLPVAVPGIEPRTLAAILGSGLDLGAFCASLNVSQAEAMRLLRGKVPMTMEQIDLVAKATGVASEEIASSVRPLPAGLVIRMEHPRWRSTWTRRARRLGIAEERARLDGSYGAFSLAARETGGGEPDWDSRLRQFLNNSAAGEEDA</sequence>
<gene>
    <name evidence="1" type="ORF">FrCorBMG51_23245</name>
</gene>
<evidence type="ECO:0008006" key="3">
    <source>
        <dbReference type="Google" id="ProtNLM"/>
    </source>
</evidence>
<evidence type="ECO:0000313" key="1">
    <source>
        <dbReference type="EMBL" id="KLL09668.1"/>
    </source>
</evidence>
<protein>
    <recommendedName>
        <fullName evidence="3">HTH cro/C1-type domain-containing protein</fullName>
    </recommendedName>
</protein>
<name>A0ABR5EYX4_9ACTN</name>
<accession>A0ABR5EYX4</accession>